<dbReference type="InterPro" id="IPR036390">
    <property type="entry name" value="WH_DNA-bd_sf"/>
</dbReference>
<dbReference type="Gene3D" id="1.10.10.10">
    <property type="entry name" value="Winged helix-like DNA-binding domain superfamily/Winged helix DNA-binding domain"/>
    <property type="match status" value="1"/>
</dbReference>
<gene>
    <name evidence="5" type="ORF">RI845_10565</name>
</gene>
<feature type="domain" description="HTH gntR-type" evidence="4">
    <location>
        <begin position="13"/>
        <end position="85"/>
    </location>
</feature>
<organism evidence="5 6">
    <name type="scientific">Thalassotalea nanhaiensis</name>
    <dbReference type="NCBI Taxonomy" id="3065648"/>
    <lineage>
        <taxon>Bacteria</taxon>
        <taxon>Pseudomonadati</taxon>
        <taxon>Pseudomonadota</taxon>
        <taxon>Gammaproteobacteria</taxon>
        <taxon>Alteromonadales</taxon>
        <taxon>Colwelliaceae</taxon>
        <taxon>Thalassotalea</taxon>
    </lineage>
</organism>
<dbReference type="RefSeq" id="WP_348386136.1">
    <property type="nucleotide sequence ID" value="NZ_CP134146.1"/>
</dbReference>
<dbReference type="SMART" id="SM00895">
    <property type="entry name" value="FCD"/>
    <property type="match status" value="1"/>
</dbReference>
<keyword evidence="1" id="KW-0805">Transcription regulation</keyword>
<dbReference type="PANTHER" id="PTHR43537">
    <property type="entry name" value="TRANSCRIPTIONAL REGULATOR, GNTR FAMILY"/>
    <property type="match status" value="1"/>
</dbReference>
<name>A0ABY9TDQ7_9GAMM</name>
<sequence>MKQAASDTNKRKDNLVDNAMSQIIDFIKLNQLRVGDKLPSESYFIEQLMVSRTVVREAFKSLDAMSIIAMSAGKKAQVGTFDDSVIGITLSHALRTEQINVQQIWDARRAIELRTVELAAIHRSQEQSDKIANLAVKMRESYTSLNEMTEYDIKFHKLIAEATNNPIFPVLIASLAAAIRDTNPILWKVRQSKPQQVEVVELHENVAKAIVGKDPQAAIEAMANHFDVASAWLLKAGFN</sequence>
<evidence type="ECO:0000256" key="2">
    <source>
        <dbReference type="ARBA" id="ARBA00023125"/>
    </source>
</evidence>
<dbReference type="EMBL" id="CP134146">
    <property type="protein sequence ID" value="WNC66972.1"/>
    <property type="molecule type" value="Genomic_DNA"/>
</dbReference>
<dbReference type="InterPro" id="IPR036388">
    <property type="entry name" value="WH-like_DNA-bd_sf"/>
</dbReference>
<proteinExistence type="predicted"/>
<dbReference type="SUPFAM" id="SSF48008">
    <property type="entry name" value="GntR ligand-binding domain-like"/>
    <property type="match status" value="1"/>
</dbReference>
<evidence type="ECO:0000313" key="6">
    <source>
        <dbReference type="Proteomes" id="UP001248581"/>
    </source>
</evidence>
<dbReference type="PROSITE" id="PS50949">
    <property type="entry name" value="HTH_GNTR"/>
    <property type="match status" value="1"/>
</dbReference>
<dbReference type="SUPFAM" id="SSF46785">
    <property type="entry name" value="Winged helix' DNA-binding domain"/>
    <property type="match status" value="1"/>
</dbReference>
<keyword evidence="3" id="KW-0804">Transcription</keyword>
<dbReference type="SMART" id="SM00345">
    <property type="entry name" value="HTH_GNTR"/>
    <property type="match status" value="1"/>
</dbReference>
<dbReference type="Gene3D" id="1.20.120.530">
    <property type="entry name" value="GntR ligand-binding domain-like"/>
    <property type="match status" value="1"/>
</dbReference>
<keyword evidence="6" id="KW-1185">Reference proteome</keyword>
<dbReference type="Proteomes" id="UP001248581">
    <property type="component" value="Chromosome"/>
</dbReference>
<evidence type="ECO:0000256" key="3">
    <source>
        <dbReference type="ARBA" id="ARBA00023163"/>
    </source>
</evidence>
<dbReference type="PANTHER" id="PTHR43537:SF5">
    <property type="entry name" value="UXU OPERON TRANSCRIPTIONAL REGULATOR"/>
    <property type="match status" value="1"/>
</dbReference>
<dbReference type="InterPro" id="IPR008920">
    <property type="entry name" value="TF_FadR/GntR_C"/>
</dbReference>
<accession>A0ABY9TDQ7</accession>
<dbReference type="InterPro" id="IPR011711">
    <property type="entry name" value="GntR_C"/>
</dbReference>
<reference evidence="6" key="1">
    <citation type="submission" date="2023-09" db="EMBL/GenBank/DDBJ databases">
        <authorList>
            <person name="Li S."/>
            <person name="Li X."/>
            <person name="Zhang C."/>
            <person name="Zhao Z."/>
        </authorList>
    </citation>
    <scope>NUCLEOTIDE SEQUENCE [LARGE SCALE GENOMIC DNA]</scope>
    <source>
        <strain evidence="6">SQ345</strain>
    </source>
</reference>
<evidence type="ECO:0000259" key="4">
    <source>
        <dbReference type="PROSITE" id="PS50949"/>
    </source>
</evidence>
<dbReference type="Pfam" id="PF07729">
    <property type="entry name" value="FCD"/>
    <property type="match status" value="1"/>
</dbReference>
<protein>
    <submittedName>
        <fullName evidence="5">FadR/GntR family transcriptional regulator</fullName>
    </submittedName>
</protein>
<dbReference type="InterPro" id="IPR000524">
    <property type="entry name" value="Tscrpt_reg_HTH_GntR"/>
</dbReference>
<evidence type="ECO:0000256" key="1">
    <source>
        <dbReference type="ARBA" id="ARBA00023015"/>
    </source>
</evidence>
<dbReference type="Pfam" id="PF00392">
    <property type="entry name" value="GntR"/>
    <property type="match status" value="1"/>
</dbReference>
<keyword evidence="2" id="KW-0238">DNA-binding</keyword>
<evidence type="ECO:0000313" key="5">
    <source>
        <dbReference type="EMBL" id="WNC66972.1"/>
    </source>
</evidence>